<dbReference type="AlphaFoldDB" id="A0A162ITL3"/>
<proteinExistence type="inferred from homology"/>
<keyword evidence="4" id="KW-0906">Nuclear pore complex</keyword>
<protein>
    <recommendedName>
        <fullName evidence="4">Nuclear pore protein</fullName>
    </recommendedName>
</protein>
<keyword evidence="4" id="KW-0472">Membrane</keyword>
<dbReference type="GO" id="GO:0006606">
    <property type="term" value="P:protein import into nucleus"/>
    <property type="evidence" value="ECO:0007669"/>
    <property type="project" value="TreeGrafter"/>
</dbReference>
<feature type="compositionally biased region" description="Polar residues" evidence="5">
    <location>
        <begin position="1"/>
        <end position="10"/>
    </location>
</feature>
<evidence type="ECO:0000313" key="7">
    <source>
        <dbReference type="Proteomes" id="UP000242877"/>
    </source>
</evidence>
<feature type="region of interest" description="Disordered" evidence="5">
    <location>
        <begin position="1"/>
        <end position="22"/>
    </location>
</feature>
<evidence type="ECO:0000256" key="5">
    <source>
        <dbReference type="SAM" id="MobiDB-lite"/>
    </source>
</evidence>
<dbReference type="EMBL" id="AZGZ01000001">
    <property type="protein sequence ID" value="KZZ98212.1"/>
    <property type="molecule type" value="Genomic_DNA"/>
</dbReference>
<dbReference type="Proteomes" id="UP000242877">
    <property type="component" value="Unassembled WGS sequence"/>
</dbReference>
<evidence type="ECO:0000256" key="2">
    <source>
        <dbReference type="ARBA" id="ARBA00010186"/>
    </source>
</evidence>
<name>A0A162ITL3_9EURO</name>
<dbReference type="Pfam" id="PF04097">
    <property type="entry name" value="Nic96"/>
    <property type="match status" value="1"/>
</dbReference>
<dbReference type="GO" id="GO:0016973">
    <property type="term" value="P:poly(A)+ mRNA export from nucleus"/>
    <property type="evidence" value="ECO:0007669"/>
    <property type="project" value="TreeGrafter"/>
</dbReference>
<comment type="subcellular location">
    <subcellularLocation>
        <location evidence="1">Nucleus envelope</location>
    </subcellularLocation>
    <subcellularLocation>
        <location evidence="4">Nucleus</location>
        <location evidence="4">Nuclear pore complex</location>
    </subcellularLocation>
</comment>
<dbReference type="GO" id="GO:0005643">
    <property type="term" value="C:nuclear pore"/>
    <property type="evidence" value="ECO:0007669"/>
    <property type="project" value="UniProtKB-SubCell"/>
</dbReference>
<dbReference type="PANTHER" id="PTHR11225">
    <property type="entry name" value="NUCLEAR PORE COMPLEX PROTEIN NUP93 NUCLEOPORIN NUP93 DEAD EYE PROTEIN"/>
    <property type="match status" value="1"/>
</dbReference>
<dbReference type="PANTHER" id="PTHR11225:SF4">
    <property type="entry name" value="NUCLEAR PORE COMPLEX PROTEIN NUP93"/>
    <property type="match status" value="1"/>
</dbReference>
<feature type="compositionally biased region" description="Polar residues" evidence="5">
    <location>
        <begin position="102"/>
        <end position="112"/>
    </location>
</feature>
<feature type="region of interest" description="Disordered" evidence="5">
    <location>
        <begin position="64"/>
        <end position="120"/>
    </location>
</feature>
<organism evidence="6 7">
    <name type="scientific">Ascosphaera apis ARSEF 7405</name>
    <dbReference type="NCBI Taxonomy" id="392613"/>
    <lineage>
        <taxon>Eukaryota</taxon>
        <taxon>Fungi</taxon>
        <taxon>Dikarya</taxon>
        <taxon>Ascomycota</taxon>
        <taxon>Pezizomycotina</taxon>
        <taxon>Eurotiomycetes</taxon>
        <taxon>Eurotiomycetidae</taxon>
        <taxon>Onygenales</taxon>
        <taxon>Ascosphaeraceae</taxon>
        <taxon>Ascosphaera</taxon>
    </lineage>
</organism>
<accession>A0A162ITL3</accession>
<evidence type="ECO:0000313" key="6">
    <source>
        <dbReference type="EMBL" id="KZZ98212.1"/>
    </source>
</evidence>
<reference evidence="6 7" key="1">
    <citation type="journal article" date="2016" name="Genome Biol. Evol.">
        <title>Divergent and convergent evolution of fungal pathogenicity.</title>
        <authorList>
            <person name="Shang Y."/>
            <person name="Xiao G."/>
            <person name="Zheng P."/>
            <person name="Cen K."/>
            <person name="Zhan S."/>
            <person name="Wang C."/>
        </authorList>
    </citation>
    <scope>NUCLEOTIDE SEQUENCE [LARGE SCALE GENOMIC DNA]</scope>
    <source>
        <strain evidence="6 7">ARSEF 7405</strain>
    </source>
</reference>
<dbReference type="GO" id="GO:0017056">
    <property type="term" value="F:structural constituent of nuclear pore"/>
    <property type="evidence" value="ECO:0007669"/>
    <property type="project" value="InterPro"/>
</dbReference>
<keyword evidence="7" id="KW-1185">Reference proteome</keyword>
<evidence type="ECO:0000256" key="1">
    <source>
        <dbReference type="ARBA" id="ARBA00004259"/>
    </source>
</evidence>
<dbReference type="OrthoDB" id="1918363at2759"/>
<evidence type="ECO:0000256" key="3">
    <source>
        <dbReference type="ARBA" id="ARBA00023242"/>
    </source>
</evidence>
<feature type="compositionally biased region" description="Low complexity" evidence="5">
    <location>
        <begin position="11"/>
        <end position="22"/>
    </location>
</feature>
<feature type="region of interest" description="Disordered" evidence="5">
    <location>
        <begin position="751"/>
        <end position="770"/>
    </location>
</feature>
<keyword evidence="4" id="KW-0653">Protein transport</keyword>
<gene>
    <name evidence="6" type="ORF">AAP_00473</name>
</gene>
<dbReference type="InterPro" id="IPR007231">
    <property type="entry name" value="Nucleoporin_int_Nup93/Nic96"/>
</dbReference>
<comment type="caution">
    <text evidence="6">The sequence shown here is derived from an EMBL/GenBank/DDBJ whole genome shotgun (WGS) entry which is preliminary data.</text>
</comment>
<dbReference type="VEuPathDB" id="FungiDB:AAP_00473"/>
<sequence>MAFNPGGTSTQPGGPAQPSQPAFFNTLLERGKKRQSAAISDAGPVDIPNLQLGIGGLRSLAQGISRVDRDDPQTRGVGKKGLSSLAASGIPPSAVRSKLASLDTQAASSGTPRHSESFDPDTQRFLRQIQQRGKDAIATDSFNRVRNEFNTFLEDKIALSWEDQREKMFESLGLGHYKNNRPVNDMSKTGDYTAASALRSRSSVFGRSGLKKSVIGTPTSGPMGTHIFGDAAAAQSDPYPSNSRALREKMERYAAIVRNLNSARMQEKPYPILHELREIEHNPTDGLHDAYDAIVKIVGESKLHMYLSSDRPEFAQDYLNDNPGSDAAVRMRERIIAGSRGFLEERFRNDMNDLLNSDPKTALRGGIPSPLSKVRAYIRLRFQRKDLAADDAEFQQLGEDHCWVLIFYLLRGGFVKEAAEYVSQNNFRSMDPKFAMYMTTYALEGRLPRDLQQKAHIEYQQRVRNAPDIDPYRMACYKIVGRCEPSNRRFEGINQKIEDWTWLQFVFAREESRVEEIAGDSFGLLDLRKDFLDIGQRVFADNSGNHAIYFLLQILAGMFEHAVVYLGQFEPASAVHLAIGLNYYGLLRVSNYFTSNELLSYTTSDQPQINFASIILQYTRDFRAGDPEAAVDYFSLLCLNTDILGDLGKSQVSVCHEALREFILESREFTNLLGDIKPDGTRIKGAIEQRSKLFGIHDDKEFFRLITLQAAAIASDKGLVADAARLYHLAEDYDKVTELINQGLSDTIVSNAAIPDSNEGRTTSSTEGPGAESISLAYRMRDLYGGNAMYYSKISRENLSSFELLLRAIEAKKFMDKSLWSEALDEMNGLAILPLTAEGSVSYIRNTVQTFSTLPPVVSRIVGQLMMWCIQCIGKRRESLQQGLYENDMRHALYDQLLTAARDLMTFAGMVRYKLSPKLYQALACAAGDIGL</sequence>
<evidence type="ECO:0000256" key="4">
    <source>
        <dbReference type="RuleBase" id="RU364035"/>
    </source>
</evidence>
<comment type="similarity">
    <text evidence="2 4">Belongs to the nucleoporin interacting component (NIC) family.</text>
</comment>
<keyword evidence="4" id="KW-0509">mRNA transport</keyword>
<keyword evidence="4" id="KW-0811">Translocation</keyword>
<keyword evidence="4" id="KW-0813">Transport</keyword>
<keyword evidence="3 4" id="KW-0539">Nucleus</keyword>